<dbReference type="Proteomes" id="UP001605261">
    <property type="component" value="Unassembled WGS sequence"/>
</dbReference>
<accession>A0ABW7CXE0</accession>
<reference evidence="1 2" key="1">
    <citation type="submission" date="2024-09" db="EMBL/GenBank/DDBJ databases">
        <authorList>
            <consortium name="All-Russian atlas of soil microorganisms"/>
            <consortium name="as a basis for the search for new antimicrobial producers and enzymes with unique properties"/>
            <person name="Sokolova E.A."/>
            <person name="Voronina E.N."/>
        </authorList>
    </citation>
    <scope>NUCLEOTIDE SEQUENCE [LARGE SCALE GENOMIC DNA]</scope>
    <source>
        <strain evidence="1 2">AF-22b-331.1</strain>
    </source>
</reference>
<comment type="caution">
    <text evidence="1">The sequence shown here is derived from an EMBL/GenBank/DDBJ whole genome shotgun (WGS) entry which is preliminary data.</text>
</comment>
<evidence type="ECO:0000313" key="2">
    <source>
        <dbReference type="Proteomes" id="UP001605261"/>
    </source>
</evidence>
<sequence>MTGRFGYTHGAVLRRDRLYIAGVALELEEQDVPHAILFARQGDALDTWSFEQRLAGLVGVPLEGVDTAVTVGEEGYVEWTDDDGAAEDRIGDEDPASWPNRLRRLRGVRQIDGVLYAFGAGRQVHRRALDEAAWARCDAGCRVGAGSGDPSSVHDLDGSGQHDLLAVGSGGALWRRTGADWSALPTATDEALHCVCRSADGYVAGGDRGTVLVIDGARVHAVAHAHGEHTFCGIAPAFGRVYLCSEAGALFQLQGQVLSPVDVAPDPQGGGHLSSADGVLLWVTAAQVRSFDGTHWRDITPE</sequence>
<organism evidence="1 2">
    <name type="scientific">Stenotrophomonas nematodicola</name>
    <dbReference type="NCBI Taxonomy" id="2656746"/>
    <lineage>
        <taxon>Bacteria</taxon>
        <taxon>Pseudomonadati</taxon>
        <taxon>Pseudomonadota</taxon>
        <taxon>Gammaproteobacteria</taxon>
        <taxon>Lysobacterales</taxon>
        <taxon>Lysobacteraceae</taxon>
        <taxon>Stenotrophomonas</taxon>
    </lineage>
</organism>
<keyword evidence="2" id="KW-1185">Reference proteome</keyword>
<gene>
    <name evidence="1" type="ORF">ACEU0G_003635</name>
</gene>
<dbReference type="RefSeq" id="WP_394163360.1">
    <property type="nucleotide sequence ID" value="NZ_JBHGCJ010000007.1"/>
</dbReference>
<proteinExistence type="predicted"/>
<dbReference type="EMBL" id="JBHGCJ010000007">
    <property type="protein sequence ID" value="MFG6109620.1"/>
    <property type="molecule type" value="Genomic_DNA"/>
</dbReference>
<protein>
    <submittedName>
        <fullName evidence="1">Uncharacterized protein</fullName>
    </submittedName>
</protein>
<name>A0ABW7CXE0_9GAMM</name>
<evidence type="ECO:0000313" key="1">
    <source>
        <dbReference type="EMBL" id="MFG6109620.1"/>
    </source>
</evidence>